<dbReference type="InterPro" id="IPR026960">
    <property type="entry name" value="RVT-Znf"/>
</dbReference>
<dbReference type="AlphaFoldDB" id="A0A7J6EPI1"/>
<organism evidence="2 3">
    <name type="scientific">Cannabis sativa</name>
    <name type="common">Hemp</name>
    <name type="synonym">Marijuana</name>
    <dbReference type="NCBI Taxonomy" id="3483"/>
    <lineage>
        <taxon>Eukaryota</taxon>
        <taxon>Viridiplantae</taxon>
        <taxon>Streptophyta</taxon>
        <taxon>Embryophyta</taxon>
        <taxon>Tracheophyta</taxon>
        <taxon>Spermatophyta</taxon>
        <taxon>Magnoliopsida</taxon>
        <taxon>eudicotyledons</taxon>
        <taxon>Gunneridae</taxon>
        <taxon>Pentapetalae</taxon>
        <taxon>rosids</taxon>
        <taxon>fabids</taxon>
        <taxon>Rosales</taxon>
        <taxon>Cannabaceae</taxon>
        <taxon>Cannabis</taxon>
    </lineage>
</organism>
<evidence type="ECO:0000313" key="3">
    <source>
        <dbReference type="Proteomes" id="UP000525078"/>
    </source>
</evidence>
<name>A0A7J6EPI1_CANSA</name>
<reference evidence="2 3" key="1">
    <citation type="journal article" date="2020" name="bioRxiv">
        <title>Sequence and annotation of 42 cannabis genomes reveals extensive copy number variation in cannabinoid synthesis and pathogen resistance genes.</title>
        <authorList>
            <person name="Mckernan K.J."/>
            <person name="Helbert Y."/>
            <person name="Kane L.T."/>
            <person name="Ebling H."/>
            <person name="Zhang L."/>
            <person name="Liu B."/>
            <person name="Eaton Z."/>
            <person name="Mclaughlin S."/>
            <person name="Kingan S."/>
            <person name="Baybayan P."/>
            <person name="Concepcion G."/>
            <person name="Jordan M."/>
            <person name="Riva A."/>
            <person name="Barbazuk W."/>
            <person name="Harkins T."/>
        </authorList>
    </citation>
    <scope>NUCLEOTIDE SEQUENCE [LARGE SCALE GENOMIC DNA]</scope>
    <source>
        <strain evidence="3">cv. Jamaican Lion 4</strain>
        <tissue evidence="2">Leaf</tissue>
    </source>
</reference>
<gene>
    <name evidence="2" type="ORF">F8388_005735</name>
</gene>
<proteinExistence type="predicted"/>
<sequence length="105" mass="12047">MALAKTVVWLKKSSMSCKGKVTWSQQVWGRSNTPKDSFISWIAIQNRLKTRDRLLQIGLSGDDQCVSCYQHRETSCHIFSECPIAVECLKEQKTIVKEQKTQENV</sequence>
<accession>A0A7J6EPI1</accession>
<comment type="caution">
    <text evidence="2">The sequence shown here is derived from an EMBL/GenBank/DDBJ whole genome shotgun (WGS) entry which is preliminary data.</text>
</comment>
<evidence type="ECO:0000313" key="2">
    <source>
        <dbReference type="EMBL" id="KAF4360323.1"/>
    </source>
</evidence>
<dbReference type="EMBL" id="JAATIP010000205">
    <property type="protein sequence ID" value="KAF4360323.1"/>
    <property type="molecule type" value="Genomic_DNA"/>
</dbReference>
<protein>
    <recommendedName>
        <fullName evidence="1">Reverse transcriptase zinc-binding domain-containing protein</fullName>
    </recommendedName>
</protein>
<dbReference type="Pfam" id="PF13966">
    <property type="entry name" value="zf-RVT"/>
    <property type="match status" value="1"/>
</dbReference>
<dbReference type="Proteomes" id="UP000525078">
    <property type="component" value="Unassembled WGS sequence"/>
</dbReference>
<evidence type="ECO:0000259" key="1">
    <source>
        <dbReference type="Pfam" id="PF13966"/>
    </source>
</evidence>
<feature type="domain" description="Reverse transcriptase zinc-binding" evidence="1">
    <location>
        <begin position="18"/>
        <end position="87"/>
    </location>
</feature>